<dbReference type="Proteomes" id="UP001501221">
    <property type="component" value="Unassembled WGS sequence"/>
</dbReference>
<dbReference type="EMBL" id="BAAAFM010000008">
    <property type="protein sequence ID" value="GAA0214124.1"/>
    <property type="molecule type" value="Genomic_DNA"/>
</dbReference>
<organism evidence="1 2">
    <name type="scientific">Kangiella japonica</name>
    <dbReference type="NCBI Taxonomy" id="647384"/>
    <lineage>
        <taxon>Bacteria</taxon>
        <taxon>Pseudomonadati</taxon>
        <taxon>Pseudomonadota</taxon>
        <taxon>Gammaproteobacteria</taxon>
        <taxon>Kangiellales</taxon>
        <taxon>Kangiellaceae</taxon>
        <taxon>Kangiella</taxon>
    </lineage>
</organism>
<comment type="caution">
    <text evidence="1">The sequence shown here is derived from an EMBL/GenBank/DDBJ whole genome shotgun (WGS) entry which is preliminary data.</text>
</comment>
<sequence>MVRLGVLLALVALIIACDSSEVGKEKEVIEPFIVKQDSNYFLYNDQFAKRFNLPADGVVRLDDGLFAIGFHLRPNLNDPSLLNCTLKLYIDSNLEVAVPSGERGHGDRWSQNSEAGFFLGKNTPDKEINWFFERYITTSANTLRVISKNYGDGSSRGAFLIQV</sequence>
<evidence type="ECO:0000313" key="2">
    <source>
        <dbReference type="Proteomes" id="UP001501221"/>
    </source>
</evidence>
<accession>A0ABN0T761</accession>
<reference evidence="1 2" key="1">
    <citation type="journal article" date="2019" name="Int. J. Syst. Evol. Microbiol.">
        <title>The Global Catalogue of Microorganisms (GCM) 10K type strain sequencing project: providing services to taxonomists for standard genome sequencing and annotation.</title>
        <authorList>
            <consortium name="The Broad Institute Genomics Platform"/>
            <consortium name="The Broad Institute Genome Sequencing Center for Infectious Disease"/>
            <person name="Wu L."/>
            <person name="Ma J."/>
        </authorList>
    </citation>
    <scope>NUCLEOTIDE SEQUENCE [LARGE SCALE GENOMIC DNA]</scope>
    <source>
        <strain evidence="1 2">JCM 16211</strain>
    </source>
</reference>
<gene>
    <name evidence="1" type="ORF">GCM10009123_21660</name>
</gene>
<dbReference type="PROSITE" id="PS51257">
    <property type="entry name" value="PROKAR_LIPOPROTEIN"/>
    <property type="match status" value="1"/>
</dbReference>
<protein>
    <submittedName>
        <fullName evidence="1">Uncharacterized protein</fullName>
    </submittedName>
</protein>
<keyword evidence="2" id="KW-1185">Reference proteome</keyword>
<evidence type="ECO:0000313" key="1">
    <source>
        <dbReference type="EMBL" id="GAA0214124.1"/>
    </source>
</evidence>
<name>A0ABN0T761_9GAMM</name>
<proteinExistence type="predicted"/>
<dbReference type="RefSeq" id="WP_343990266.1">
    <property type="nucleotide sequence ID" value="NZ_BAAAFM010000008.1"/>
</dbReference>